<keyword evidence="2" id="KW-0812">Transmembrane</keyword>
<dbReference type="RefSeq" id="WP_344523664.1">
    <property type="nucleotide sequence ID" value="NZ_BAAAUG010000085.1"/>
</dbReference>
<protein>
    <submittedName>
        <fullName evidence="3">Uncharacterized protein</fullName>
    </submittedName>
</protein>
<feature type="transmembrane region" description="Helical" evidence="2">
    <location>
        <begin position="126"/>
        <end position="145"/>
    </location>
</feature>
<evidence type="ECO:0000256" key="2">
    <source>
        <dbReference type="SAM" id="Phobius"/>
    </source>
</evidence>
<name>A0ABP6MN10_9ACTN</name>
<organism evidence="3 4">
    <name type="scientific">Streptomyces rectiviolaceus</name>
    <dbReference type="NCBI Taxonomy" id="332591"/>
    <lineage>
        <taxon>Bacteria</taxon>
        <taxon>Bacillati</taxon>
        <taxon>Actinomycetota</taxon>
        <taxon>Actinomycetes</taxon>
        <taxon>Kitasatosporales</taxon>
        <taxon>Streptomycetaceae</taxon>
        <taxon>Streptomyces</taxon>
    </lineage>
</organism>
<feature type="region of interest" description="Disordered" evidence="1">
    <location>
        <begin position="162"/>
        <end position="183"/>
    </location>
</feature>
<keyword evidence="4" id="KW-1185">Reference proteome</keyword>
<comment type="caution">
    <text evidence="3">The sequence shown here is derived from an EMBL/GenBank/DDBJ whole genome shotgun (WGS) entry which is preliminary data.</text>
</comment>
<reference evidence="4" key="1">
    <citation type="journal article" date="2019" name="Int. J. Syst. Evol. Microbiol.">
        <title>The Global Catalogue of Microorganisms (GCM) 10K type strain sequencing project: providing services to taxonomists for standard genome sequencing and annotation.</title>
        <authorList>
            <consortium name="The Broad Institute Genomics Platform"/>
            <consortium name="The Broad Institute Genome Sequencing Center for Infectious Disease"/>
            <person name="Wu L."/>
            <person name="Ma J."/>
        </authorList>
    </citation>
    <scope>NUCLEOTIDE SEQUENCE [LARGE SCALE GENOMIC DNA]</scope>
    <source>
        <strain evidence="4">JCM 9092</strain>
    </source>
</reference>
<feature type="region of interest" description="Disordered" evidence="1">
    <location>
        <begin position="23"/>
        <end position="62"/>
    </location>
</feature>
<gene>
    <name evidence="3" type="ORF">GCM10010449_47700</name>
</gene>
<feature type="compositionally biased region" description="Gly residues" evidence="1">
    <location>
        <begin position="24"/>
        <end position="36"/>
    </location>
</feature>
<proteinExistence type="predicted"/>
<feature type="compositionally biased region" description="Low complexity" evidence="1">
    <location>
        <begin position="37"/>
        <end position="54"/>
    </location>
</feature>
<evidence type="ECO:0000313" key="3">
    <source>
        <dbReference type="EMBL" id="GAA3120060.1"/>
    </source>
</evidence>
<accession>A0ABP6MN10</accession>
<feature type="transmembrane region" description="Helical" evidence="2">
    <location>
        <begin position="99"/>
        <end position="120"/>
    </location>
</feature>
<keyword evidence="2" id="KW-1133">Transmembrane helix</keyword>
<sequence>MPAALREWWQGVLAAIRQAPWPSGGSGGAQGAGGASTGSPAGSTADATGSAALGQTPADGPSYNQLVREAMADQDRTDRMDTLDRHRTDDNVRMFTTRVVYCTGCILVLLLTLTGVLVVLGAVGMTGFWTVGSVIAVFSTPVIALSRQLAKLISQTGTTPALSDDRRAVVPAQRPQPKADDPA</sequence>
<dbReference type="EMBL" id="BAAAUG010000085">
    <property type="protein sequence ID" value="GAA3120060.1"/>
    <property type="molecule type" value="Genomic_DNA"/>
</dbReference>
<dbReference type="Proteomes" id="UP001501637">
    <property type="component" value="Unassembled WGS sequence"/>
</dbReference>
<keyword evidence="2" id="KW-0472">Membrane</keyword>
<evidence type="ECO:0000256" key="1">
    <source>
        <dbReference type="SAM" id="MobiDB-lite"/>
    </source>
</evidence>
<evidence type="ECO:0000313" key="4">
    <source>
        <dbReference type="Proteomes" id="UP001501637"/>
    </source>
</evidence>